<dbReference type="PhylomeDB" id="T1IP99"/>
<evidence type="ECO:0000259" key="3">
    <source>
        <dbReference type="PROSITE" id="PS50053"/>
    </source>
</evidence>
<dbReference type="SMART" id="SM00165">
    <property type="entry name" value="UBA"/>
    <property type="match status" value="3"/>
</dbReference>
<dbReference type="STRING" id="126957.T1IP99"/>
<evidence type="ECO:0000256" key="1">
    <source>
        <dbReference type="SAM" id="Coils"/>
    </source>
</evidence>
<dbReference type="OMA" id="EQKRYGM"/>
<feature type="domain" description="UBA" evidence="2">
    <location>
        <begin position="418"/>
        <end position="459"/>
    </location>
</feature>
<dbReference type="EnsemblMetazoa" id="SMAR002848-RA">
    <property type="protein sequence ID" value="SMAR002848-PA"/>
    <property type="gene ID" value="SMAR002848"/>
</dbReference>
<name>T1IP99_STRMM</name>
<dbReference type="InterPro" id="IPR009060">
    <property type="entry name" value="UBA-like_sf"/>
</dbReference>
<dbReference type="SUPFAM" id="SSF46934">
    <property type="entry name" value="UBA-like"/>
    <property type="match status" value="3"/>
</dbReference>
<accession>T1IP99</accession>
<feature type="domain" description="Ubiquitin-like" evidence="3">
    <location>
        <begin position="87"/>
        <end position="162"/>
    </location>
</feature>
<keyword evidence="5" id="KW-1185">Reference proteome</keyword>
<dbReference type="Pfam" id="PF26285">
    <property type="entry name" value="SASH1_Homeodomain"/>
    <property type="match status" value="1"/>
</dbReference>
<feature type="coiled-coil region" evidence="1">
    <location>
        <begin position="159"/>
        <end position="193"/>
    </location>
</feature>
<proteinExistence type="predicted"/>
<dbReference type="InterPro" id="IPR029071">
    <property type="entry name" value="Ubiquitin-like_domsf"/>
</dbReference>
<keyword evidence="1" id="KW-0175">Coiled coil</keyword>
<evidence type="ECO:0008006" key="6">
    <source>
        <dbReference type="Google" id="ProtNLM"/>
    </source>
</evidence>
<feature type="domain" description="UBA" evidence="2">
    <location>
        <begin position="291"/>
        <end position="331"/>
    </location>
</feature>
<dbReference type="Gene3D" id="1.10.8.10">
    <property type="entry name" value="DNA helicase RuvA subunit, C-terminal domain"/>
    <property type="match status" value="3"/>
</dbReference>
<dbReference type="PANTHER" id="PTHR12948">
    <property type="entry name" value="NEDD8 ULTIMATE BUSTER-1 BS4 PROTEIN"/>
    <property type="match status" value="1"/>
</dbReference>
<dbReference type="InterPro" id="IPR058666">
    <property type="entry name" value="SASH1/NUB1_homeodomain"/>
</dbReference>
<dbReference type="CDD" id="cd14291">
    <property type="entry name" value="UBA1_NUB1_like"/>
    <property type="match status" value="1"/>
</dbReference>
<dbReference type="GO" id="GO:2000058">
    <property type="term" value="P:regulation of ubiquitin-dependent protein catabolic process"/>
    <property type="evidence" value="ECO:0007669"/>
    <property type="project" value="TreeGrafter"/>
</dbReference>
<dbReference type="Gene3D" id="3.10.20.90">
    <property type="entry name" value="Phosphatidylinositol 3-kinase Catalytic Subunit, Chain A, domain 1"/>
    <property type="match status" value="1"/>
</dbReference>
<dbReference type="PROSITE" id="PS50030">
    <property type="entry name" value="UBA"/>
    <property type="match status" value="3"/>
</dbReference>
<dbReference type="HOGENOM" id="CLU_030806_0_0_1"/>
<sequence>MSSNSKSDDDLVNNVRTKLNRERIKLWEPPYSLENGLKGMYPEGMVARYSTEMKVDPEKMASILEQLRKHSVSKLQARKKLKDSGLTTLIVKIAGKINLEKVEFPIEISLQSFGSALREIVSTESKFPVNRLKLIGCGHVIVDDAPLFNQHIRPDSQIMAIILTEAEAAEKAKEDERRRLQEARKDAEILSSQSYAMTLHERGKAALRRKEYEYSLLLLLEADEEFSKCRSSILNSVDNYALLCLDISWCYLCLRSVEHLPDAGIVAYYHGHYSQATAFFCKVESELNDLKVDDGKLSHVMAMGFKATEARLALRHARGDVERAVTLIIQKREERAERRKKEAEQRRNKMLAKMLGNTVNNEILDVDMYNSLISMGYSAIAAREGLKQANNNLNMAIELLHNNPNMMSLREFAGPSSYCNSDATVAQVASLGYDGTLSRQALQLCNGNIECAVAMLAQTRSQPDQRSSEELAREQEAYERIRKDVPDDEEAHLDLTLEDEMNFLAEYKVLLEHAQAS</sequence>
<feature type="domain" description="UBA" evidence="2">
    <location>
        <begin position="363"/>
        <end position="403"/>
    </location>
</feature>
<evidence type="ECO:0000313" key="5">
    <source>
        <dbReference type="Proteomes" id="UP000014500"/>
    </source>
</evidence>
<dbReference type="eggNOG" id="KOG2561">
    <property type="taxonomic scope" value="Eukaryota"/>
</dbReference>
<protein>
    <recommendedName>
        <fullName evidence="6">UBA domain-containing protein</fullName>
    </recommendedName>
</protein>
<dbReference type="PROSITE" id="PS50053">
    <property type="entry name" value="UBIQUITIN_2"/>
    <property type="match status" value="1"/>
</dbReference>
<dbReference type="InterPro" id="IPR000626">
    <property type="entry name" value="Ubiquitin-like_dom"/>
</dbReference>
<dbReference type="EMBL" id="JH431251">
    <property type="status" value="NOT_ANNOTATED_CDS"/>
    <property type="molecule type" value="Genomic_DNA"/>
</dbReference>
<feature type="coiled-coil region" evidence="1">
    <location>
        <begin position="326"/>
        <end position="353"/>
    </location>
</feature>
<dbReference type="Proteomes" id="UP000014500">
    <property type="component" value="Unassembled WGS sequence"/>
</dbReference>
<dbReference type="InterPro" id="IPR015940">
    <property type="entry name" value="UBA"/>
</dbReference>
<organism evidence="4 5">
    <name type="scientific">Strigamia maritima</name>
    <name type="common">European centipede</name>
    <name type="synonym">Geophilus maritimus</name>
    <dbReference type="NCBI Taxonomy" id="126957"/>
    <lineage>
        <taxon>Eukaryota</taxon>
        <taxon>Metazoa</taxon>
        <taxon>Ecdysozoa</taxon>
        <taxon>Arthropoda</taxon>
        <taxon>Myriapoda</taxon>
        <taxon>Chilopoda</taxon>
        <taxon>Pleurostigmophora</taxon>
        <taxon>Geophilomorpha</taxon>
        <taxon>Linotaeniidae</taxon>
        <taxon>Strigamia</taxon>
    </lineage>
</organism>
<dbReference type="SUPFAM" id="SSF54236">
    <property type="entry name" value="Ubiquitin-like"/>
    <property type="match status" value="1"/>
</dbReference>
<evidence type="ECO:0000259" key="2">
    <source>
        <dbReference type="PROSITE" id="PS50030"/>
    </source>
</evidence>
<dbReference type="PANTHER" id="PTHR12948:SF3">
    <property type="entry name" value="NEDD8 ULTIMATE BUSTER 1"/>
    <property type="match status" value="1"/>
</dbReference>
<dbReference type="AlphaFoldDB" id="T1IP99"/>
<reference evidence="5" key="1">
    <citation type="submission" date="2011-05" db="EMBL/GenBank/DDBJ databases">
        <authorList>
            <person name="Richards S.R."/>
            <person name="Qu J."/>
            <person name="Jiang H."/>
            <person name="Jhangiani S.N."/>
            <person name="Agravi P."/>
            <person name="Goodspeed R."/>
            <person name="Gross S."/>
            <person name="Mandapat C."/>
            <person name="Jackson L."/>
            <person name="Mathew T."/>
            <person name="Pu L."/>
            <person name="Thornton R."/>
            <person name="Saada N."/>
            <person name="Wilczek-Boney K.B."/>
            <person name="Lee S."/>
            <person name="Kovar C."/>
            <person name="Wu Y."/>
            <person name="Scherer S.E."/>
            <person name="Worley K.C."/>
            <person name="Muzny D.M."/>
            <person name="Gibbs R."/>
        </authorList>
    </citation>
    <scope>NUCLEOTIDE SEQUENCE</scope>
    <source>
        <strain evidence="5">Brora</strain>
    </source>
</reference>
<reference evidence="4" key="2">
    <citation type="submission" date="2015-02" db="UniProtKB">
        <authorList>
            <consortium name="EnsemblMetazoa"/>
        </authorList>
    </citation>
    <scope>IDENTIFICATION</scope>
</reference>
<dbReference type="Pfam" id="PF00627">
    <property type="entry name" value="UBA"/>
    <property type="match status" value="2"/>
</dbReference>
<dbReference type="InterPro" id="IPR039749">
    <property type="entry name" value="NUB1"/>
</dbReference>
<evidence type="ECO:0000313" key="4">
    <source>
        <dbReference type="EnsemblMetazoa" id="SMAR002848-PA"/>
    </source>
</evidence>